<dbReference type="PANTHER" id="PTHR46266">
    <property type="entry name" value="TRANSCRIPTION FACTOR TT8"/>
    <property type="match status" value="1"/>
</dbReference>
<comment type="similarity">
    <text evidence="3">Belongs to the GHMP kinase family. Mevalonate kinase subfamily.</text>
</comment>
<evidence type="ECO:0000313" key="25">
    <source>
        <dbReference type="EMBL" id="KAF5175236.1"/>
    </source>
</evidence>
<dbReference type="InterPro" id="IPR006203">
    <property type="entry name" value="GHMP_knse_ATP-bd_CS"/>
</dbReference>
<dbReference type="Gene3D" id="3.30.70.890">
    <property type="entry name" value="GHMP kinase, C-terminal domain"/>
    <property type="match status" value="1"/>
</dbReference>
<dbReference type="OrthoDB" id="690068at2759"/>
<sequence>MATQQDGCLQHILQSAVQSVQWTYSLFWQVCPQQGALVWGDGYYNGAIKTRKTVQPMEVSAEETSLQRSQQLRELYDSLSAEETDQPARRPCAALSPEDLTESEWFYLMSVSFSFPPGIGLPGKALARQQHVWLTGANEVDSKVFSRAILAKSAGVQTVVCIPLIDGVIELGTTERVAEDLGLIQHVKSYFTDHQHHPNPAHSEHSTSNPSTTSEHPHFNSSRLMAMYSSMQPSTNANGGENEDEVEDDEDDEEEDGESESEAGTGQDIHHLSTHDPLHLCDPLTQDIAMSQAAAEPSELMQLEMSEDIRLGSPDDVSNNLDSDIHMLGLNHSMGQVDFHPRAESTPHSWPPLQDQLCNSLRQQVSESDQMEELTQEDTHYSQTVSTILQKSSSRWSESSPISDCVGYSMQSSAFSKWSHQNNHLIQVPSSGMSQWVLKYILFNVPYLHNKYQDESSTKFQDGDTVTRLRKSASQDELSANHVLAERRRREKLNERFIILRSLVPFVTKMDKASILGDTIEYVKQLRKRIQDLELRSKGVDVDQRTKSVDTTKASKLNKVQGNDGSVAVPDRLVPGSERRKVRIVEGIGGSKTKVLDPPSVVSNVLQVSIIEIDALLELKCAYREGLLLEIMQTLKELRMEVTAVQSSSANGVFSAELRAKVKEISSEKTMEVTARAPGKIILSGEHAVVHGSTAVAASIDLYTQVFLRISTTNSESDDGLLRLHFKDMGFEFSWPTGRIKEVIPEAGNPLSSSPRSCSPESIKAIANLVEEQNIPEAKIGLVAGISAFIWLYTSIHGCKPARAVITSNLPLGSGLGSSASFCVSLAAALLAVSDAVSLDLSHQGWISFKDKEIDLVNKWAFEGEKIIHGKPSGIDNTVSTFGNMILFKSGKLTLMKSSMPLKMLITNTKVGRNTKALVAGVSERILRHPDAMTAVLTAVDSISKELSSLIQSPVPDEISLTEKEGKLEELMEMNQGLLQCMGVSHASIETVLRTTLKYKLASKLTGAGGGGCVLTLLPSLLSRTTVDKVIAELESCGFQCLIAEIGVKGAEVSFDMATAALN</sequence>
<dbReference type="Pfam" id="PF08544">
    <property type="entry name" value="GHMP_kinases_C"/>
    <property type="match status" value="1"/>
</dbReference>
<comment type="subcellular location">
    <subcellularLocation>
        <location evidence="2">Cytoplasm</location>
    </subcellularLocation>
    <subcellularLocation>
        <location evidence="1">Nucleus</location>
    </subcellularLocation>
</comment>
<keyword evidence="21" id="KW-0539">Nucleus</keyword>
<dbReference type="GO" id="GO:0046872">
    <property type="term" value="F:metal ion binding"/>
    <property type="evidence" value="ECO:0007669"/>
    <property type="project" value="UniProtKB-KW"/>
</dbReference>
<evidence type="ECO:0000256" key="9">
    <source>
        <dbReference type="ARBA" id="ARBA00022741"/>
    </source>
</evidence>
<gene>
    <name evidence="25" type="ORF">FRX31_035179</name>
</gene>
<dbReference type="GO" id="GO:0046983">
    <property type="term" value="F:protein dimerization activity"/>
    <property type="evidence" value="ECO:0007669"/>
    <property type="project" value="InterPro"/>
</dbReference>
<keyword evidence="7" id="KW-0808">Transferase</keyword>
<dbReference type="GO" id="GO:0005524">
    <property type="term" value="F:ATP binding"/>
    <property type="evidence" value="ECO:0007669"/>
    <property type="project" value="UniProtKB-KW"/>
</dbReference>
<evidence type="ECO:0000256" key="20">
    <source>
        <dbReference type="ARBA" id="ARBA00023221"/>
    </source>
</evidence>
<keyword evidence="9" id="KW-0547">Nucleotide-binding</keyword>
<accession>A0A7J6URT4</accession>
<evidence type="ECO:0000313" key="26">
    <source>
        <dbReference type="Proteomes" id="UP000554482"/>
    </source>
</evidence>
<dbReference type="Gene3D" id="4.10.280.10">
    <property type="entry name" value="Helix-loop-helix DNA-binding domain"/>
    <property type="match status" value="1"/>
</dbReference>
<reference evidence="25 26" key="1">
    <citation type="submission" date="2020-06" db="EMBL/GenBank/DDBJ databases">
        <title>Transcriptomic and genomic resources for Thalictrum thalictroides and T. hernandezii: Facilitating candidate gene discovery in an emerging model plant lineage.</title>
        <authorList>
            <person name="Arias T."/>
            <person name="Riano-Pachon D.M."/>
            <person name="Di Stilio V.S."/>
        </authorList>
    </citation>
    <scope>NUCLEOTIDE SEQUENCE [LARGE SCALE GENOMIC DNA]</scope>
    <source>
        <strain evidence="26">cv. WT478/WT964</strain>
        <tissue evidence="25">Leaves</tissue>
    </source>
</reference>
<dbReference type="GO" id="GO:0004496">
    <property type="term" value="F:mevalonate kinase activity"/>
    <property type="evidence" value="ECO:0007669"/>
    <property type="project" value="UniProtKB-EC"/>
</dbReference>
<dbReference type="InterPro" id="IPR036554">
    <property type="entry name" value="GHMP_kinase_C_sf"/>
</dbReference>
<feature type="region of interest" description="Disordered" evidence="23">
    <location>
        <begin position="231"/>
        <end position="278"/>
    </location>
</feature>
<evidence type="ECO:0000256" key="15">
    <source>
        <dbReference type="ARBA" id="ARBA00023015"/>
    </source>
</evidence>
<dbReference type="GO" id="GO:0019287">
    <property type="term" value="P:isopentenyl diphosphate biosynthetic process, mevalonate pathway"/>
    <property type="evidence" value="ECO:0007669"/>
    <property type="project" value="UniProtKB-UniPathway"/>
</dbReference>
<dbReference type="InterPro" id="IPR006205">
    <property type="entry name" value="Mev_gal_kin"/>
</dbReference>
<dbReference type="InterPro" id="IPR006204">
    <property type="entry name" value="GHMP_kinase_N_dom"/>
</dbReference>
<keyword evidence="5" id="KW-0963">Cytoplasm</keyword>
<feature type="region of interest" description="Disordered" evidence="23">
    <location>
        <begin position="193"/>
        <end position="218"/>
    </location>
</feature>
<dbReference type="InterPro" id="IPR036638">
    <property type="entry name" value="HLH_DNA-bd_sf"/>
</dbReference>
<keyword evidence="17" id="KW-0010">Activator</keyword>
<evidence type="ECO:0000256" key="11">
    <source>
        <dbReference type="ARBA" id="ARBA00022840"/>
    </source>
</evidence>
<dbReference type="Pfam" id="PF00010">
    <property type="entry name" value="HLH"/>
    <property type="match status" value="1"/>
</dbReference>
<dbReference type="PRINTS" id="PR00959">
    <property type="entry name" value="MEVGALKINASE"/>
</dbReference>
<evidence type="ECO:0000256" key="16">
    <source>
        <dbReference type="ARBA" id="ARBA00023098"/>
    </source>
</evidence>
<dbReference type="PROSITE" id="PS00627">
    <property type="entry name" value="GHMP_KINASES_ATP"/>
    <property type="match status" value="1"/>
</dbReference>
<evidence type="ECO:0000256" key="17">
    <source>
        <dbReference type="ARBA" id="ARBA00023159"/>
    </source>
</evidence>
<keyword evidence="15" id="KW-0805">Transcription regulation</keyword>
<dbReference type="SUPFAM" id="SSF55060">
    <property type="entry name" value="GHMP Kinase, C-terminal domain"/>
    <property type="match status" value="1"/>
</dbReference>
<dbReference type="GO" id="GO:0016126">
    <property type="term" value="P:sterol biosynthetic process"/>
    <property type="evidence" value="ECO:0007669"/>
    <property type="project" value="UniProtKB-KW"/>
</dbReference>
<dbReference type="InterPro" id="IPR054502">
    <property type="entry name" value="bHLH-TF_ACT-like_plant"/>
</dbReference>
<evidence type="ECO:0000256" key="3">
    <source>
        <dbReference type="ARBA" id="ARBA00006495"/>
    </source>
</evidence>
<keyword evidence="6" id="KW-0444">Lipid biosynthesis</keyword>
<evidence type="ECO:0000256" key="8">
    <source>
        <dbReference type="ARBA" id="ARBA00022723"/>
    </source>
</evidence>
<dbReference type="FunFam" id="3.30.70.890:FF:000003">
    <property type="entry name" value="Mevalonate kinase"/>
    <property type="match status" value="1"/>
</dbReference>
<keyword evidence="19" id="KW-1207">Sterol metabolism</keyword>
<evidence type="ECO:0000256" key="10">
    <source>
        <dbReference type="ARBA" id="ARBA00022777"/>
    </source>
</evidence>
<evidence type="ECO:0000256" key="1">
    <source>
        <dbReference type="ARBA" id="ARBA00004123"/>
    </source>
</evidence>
<dbReference type="SUPFAM" id="SSF47459">
    <property type="entry name" value="HLH, helix-loop-helix DNA-binding domain"/>
    <property type="match status" value="1"/>
</dbReference>
<dbReference type="EMBL" id="JABWDY010044306">
    <property type="protein sequence ID" value="KAF5175236.1"/>
    <property type="molecule type" value="Genomic_DNA"/>
</dbReference>
<dbReference type="AlphaFoldDB" id="A0A7J6URT4"/>
<evidence type="ECO:0000256" key="18">
    <source>
        <dbReference type="ARBA" id="ARBA00023163"/>
    </source>
</evidence>
<keyword evidence="11" id="KW-0067">ATP-binding</keyword>
<evidence type="ECO:0000256" key="2">
    <source>
        <dbReference type="ARBA" id="ARBA00004496"/>
    </source>
</evidence>
<keyword evidence="14" id="KW-0756">Sterol biosynthesis</keyword>
<keyword evidence="8" id="KW-0479">Metal-binding</keyword>
<comment type="pathway">
    <text evidence="22">Isoprenoid biosynthesis; isopentenyl diphosphate biosynthesis via mevalonate pathway; isopentenyl diphosphate from (R)-mevalonate: step 1/3.</text>
</comment>
<dbReference type="SUPFAM" id="SSF54211">
    <property type="entry name" value="Ribosomal protein S5 domain 2-like"/>
    <property type="match status" value="1"/>
</dbReference>
<dbReference type="InterPro" id="IPR025610">
    <property type="entry name" value="MYC/MYB_N"/>
</dbReference>
<feature type="compositionally biased region" description="Acidic residues" evidence="23">
    <location>
        <begin position="241"/>
        <end position="261"/>
    </location>
</feature>
<dbReference type="GO" id="GO:0005737">
    <property type="term" value="C:cytoplasm"/>
    <property type="evidence" value="ECO:0007669"/>
    <property type="project" value="UniProtKB-SubCell"/>
</dbReference>
<evidence type="ECO:0000259" key="24">
    <source>
        <dbReference type="PROSITE" id="PS50888"/>
    </source>
</evidence>
<dbReference type="NCBIfam" id="TIGR00549">
    <property type="entry name" value="mevalon_kin"/>
    <property type="match status" value="1"/>
</dbReference>
<evidence type="ECO:0000256" key="4">
    <source>
        <dbReference type="ARBA" id="ARBA00012103"/>
    </source>
</evidence>
<keyword evidence="16" id="KW-0443">Lipid metabolism</keyword>
<dbReference type="Pfam" id="PF00288">
    <property type="entry name" value="GHMP_kinases_N"/>
    <property type="match status" value="1"/>
</dbReference>
<evidence type="ECO:0000256" key="19">
    <source>
        <dbReference type="ARBA" id="ARBA00023166"/>
    </source>
</evidence>
<keyword evidence="20" id="KW-0753">Steroid metabolism</keyword>
<feature type="compositionally biased region" description="Basic and acidic residues" evidence="23">
    <location>
        <begin position="268"/>
        <end position="278"/>
    </location>
</feature>
<dbReference type="InterPro" id="IPR013750">
    <property type="entry name" value="GHMP_kinase_C_dom"/>
</dbReference>
<keyword evidence="12" id="KW-0460">Magnesium</keyword>
<dbReference type="PANTHER" id="PTHR46266:SF4">
    <property type="entry name" value="TRANSCRIPTION FACTOR TT8"/>
    <property type="match status" value="1"/>
</dbReference>
<keyword evidence="10 25" id="KW-0418">Kinase</keyword>
<dbReference type="EC" id="2.7.1.36" evidence="4"/>
<evidence type="ECO:0000256" key="5">
    <source>
        <dbReference type="ARBA" id="ARBA00022490"/>
    </source>
</evidence>
<name>A0A7J6URT4_THATH</name>
<evidence type="ECO:0000256" key="21">
    <source>
        <dbReference type="ARBA" id="ARBA00023242"/>
    </source>
</evidence>
<dbReference type="Proteomes" id="UP000554482">
    <property type="component" value="Unassembled WGS sequence"/>
</dbReference>
<feature type="domain" description="BHLH" evidence="24">
    <location>
        <begin position="477"/>
        <end position="526"/>
    </location>
</feature>
<keyword evidence="26" id="KW-1185">Reference proteome</keyword>
<dbReference type="Gene3D" id="3.30.230.10">
    <property type="match status" value="1"/>
</dbReference>
<dbReference type="InterPro" id="IPR011598">
    <property type="entry name" value="bHLH_dom"/>
</dbReference>
<dbReference type="UniPathway" id="UPA00057">
    <property type="reaction ID" value="UER00098"/>
</dbReference>
<keyword evidence="18" id="KW-0804">Transcription</keyword>
<dbReference type="GO" id="GO:0005634">
    <property type="term" value="C:nucleus"/>
    <property type="evidence" value="ECO:0007669"/>
    <property type="project" value="UniProtKB-SubCell"/>
</dbReference>
<evidence type="ECO:0000256" key="13">
    <source>
        <dbReference type="ARBA" id="ARBA00022955"/>
    </source>
</evidence>
<feature type="compositionally biased region" description="Polar residues" evidence="23">
    <location>
        <begin position="206"/>
        <end position="218"/>
    </location>
</feature>
<dbReference type="PROSITE" id="PS50888">
    <property type="entry name" value="BHLH"/>
    <property type="match status" value="1"/>
</dbReference>
<evidence type="ECO:0000256" key="22">
    <source>
        <dbReference type="ARBA" id="ARBA00029438"/>
    </source>
</evidence>
<keyword evidence="13" id="KW-0752">Steroid biosynthesis</keyword>
<evidence type="ECO:0000256" key="7">
    <source>
        <dbReference type="ARBA" id="ARBA00022679"/>
    </source>
</evidence>
<protein>
    <recommendedName>
        <fullName evidence="4">mevalonate kinase</fullName>
        <ecNumber evidence="4">2.7.1.36</ecNumber>
    </recommendedName>
</protein>
<dbReference type="FunFam" id="3.30.230.10:FF:000027">
    <property type="entry name" value="Mevalonate kinase"/>
    <property type="match status" value="1"/>
</dbReference>
<dbReference type="Pfam" id="PF22754">
    <property type="entry name" value="bHLH-TF_ACT-like_plant"/>
    <property type="match status" value="1"/>
</dbReference>
<dbReference type="InterPro" id="IPR020568">
    <property type="entry name" value="Ribosomal_Su5_D2-typ_SF"/>
</dbReference>
<evidence type="ECO:0000256" key="14">
    <source>
        <dbReference type="ARBA" id="ARBA00023011"/>
    </source>
</evidence>
<dbReference type="InterPro" id="IPR014721">
    <property type="entry name" value="Ribsml_uS5_D2-typ_fold_subgr"/>
</dbReference>
<organism evidence="25 26">
    <name type="scientific">Thalictrum thalictroides</name>
    <name type="common">Rue-anemone</name>
    <name type="synonym">Anemone thalictroides</name>
    <dbReference type="NCBI Taxonomy" id="46969"/>
    <lineage>
        <taxon>Eukaryota</taxon>
        <taxon>Viridiplantae</taxon>
        <taxon>Streptophyta</taxon>
        <taxon>Embryophyta</taxon>
        <taxon>Tracheophyta</taxon>
        <taxon>Spermatophyta</taxon>
        <taxon>Magnoliopsida</taxon>
        <taxon>Ranunculales</taxon>
        <taxon>Ranunculaceae</taxon>
        <taxon>Thalictroideae</taxon>
        <taxon>Thalictrum</taxon>
    </lineage>
</organism>
<evidence type="ECO:0000256" key="23">
    <source>
        <dbReference type="SAM" id="MobiDB-lite"/>
    </source>
</evidence>
<dbReference type="Pfam" id="PF14215">
    <property type="entry name" value="bHLH-MYC_N"/>
    <property type="match status" value="1"/>
</dbReference>
<dbReference type="SMART" id="SM00353">
    <property type="entry name" value="HLH"/>
    <property type="match status" value="1"/>
</dbReference>
<proteinExistence type="inferred from homology"/>
<comment type="caution">
    <text evidence="25">The sequence shown here is derived from an EMBL/GenBank/DDBJ whole genome shotgun (WGS) entry which is preliminary data.</text>
</comment>
<evidence type="ECO:0000256" key="6">
    <source>
        <dbReference type="ARBA" id="ARBA00022516"/>
    </source>
</evidence>
<evidence type="ECO:0000256" key="12">
    <source>
        <dbReference type="ARBA" id="ARBA00022842"/>
    </source>
</evidence>